<keyword evidence="4" id="KW-1185">Reference proteome</keyword>
<sequence length="135" mass="15094">MNDRPSSTILEQVHADLLLDIQKLLLEIEALKKELPQLYESVTSDVENAASVAQEAFRDMESMARALAIHVNKARADFETEVETFQSRIGEQAELNAKTISEGFSPFTKHLWLLSALVGFNLLLSLVLILLSLLK</sequence>
<protein>
    <submittedName>
        <fullName evidence="3">Uncharacterized protein</fullName>
    </submittedName>
</protein>
<organism evidence="3 4">
    <name type="scientific">Nitrosomonas stercoris</name>
    <dbReference type="NCBI Taxonomy" id="1444684"/>
    <lineage>
        <taxon>Bacteria</taxon>
        <taxon>Pseudomonadati</taxon>
        <taxon>Pseudomonadota</taxon>
        <taxon>Betaproteobacteria</taxon>
        <taxon>Nitrosomonadales</taxon>
        <taxon>Nitrosomonadaceae</taxon>
        <taxon>Nitrosomonas</taxon>
    </lineage>
</organism>
<keyword evidence="2" id="KW-0472">Membrane</keyword>
<keyword evidence="1" id="KW-0175">Coiled coil</keyword>
<dbReference type="AlphaFoldDB" id="A0A4Y1YQF6"/>
<feature type="coiled-coil region" evidence="1">
    <location>
        <begin position="14"/>
        <end position="41"/>
    </location>
</feature>
<accession>A0A4Y1YQF6</accession>
<proteinExistence type="predicted"/>
<evidence type="ECO:0000256" key="1">
    <source>
        <dbReference type="SAM" id="Coils"/>
    </source>
</evidence>
<keyword evidence="2" id="KW-0812">Transmembrane</keyword>
<geneLocation type="plasmid" evidence="4">
    <name>1 dna</name>
</geneLocation>
<dbReference type="Proteomes" id="UP000316473">
    <property type="component" value="Plasmid plasmid 1"/>
</dbReference>
<keyword evidence="2" id="KW-1133">Transmembrane helix</keyword>
<dbReference type="KEGG" id="nst:Nstercoris_02268"/>
<dbReference type="EMBL" id="AP019756">
    <property type="protein sequence ID" value="BBL35989.1"/>
    <property type="molecule type" value="Genomic_DNA"/>
</dbReference>
<reference evidence="3 4" key="1">
    <citation type="submission" date="2019-06" db="EMBL/GenBank/DDBJ databases">
        <title>Nitrosomonas stercoris KYUHI-S whole genome shotgun sequence.</title>
        <authorList>
            <person name="Nakagawa T."/>
            <person name="Tsuchiya Y."/>
            <person name="Takahashi R."/>
        </authorList>
    </citation>
    <scope>NUCLEOTIDE SEQUENCE [LARGE SCALE GENOMIC DNA]</scope>
    <source>
        <strain evidence="3 4">KYUHI-S</strain>
        <plasmid evidence="4">1 dna</plasmid>
    </source>
</reference>
<evidence type="ECO:0000256" key="2">
    <source>
        <dbReference type="SAM" id="Phobius"/>
    </source>
</evidence>
<gene>
    <name evidence="3" type="ORF">Nstercoris_02268</name>
</gene>
<evidence type="ECO:0000313" key="3">
    <source>
        <dbReference type="EMBL" id="BBL35989.1"/>
    </source>
</evidence>
<name>A0A4Y1YQF6_9PROT</name>
<evidence type="ECO:0000313" key="4">
    <source>
        <dbReference type="Proteomes" id="UP000316473"/>
    </source>
</evidence>
<feature type="transmembrane region" description="Helical" evidence="2">
    <location>
        <begin position="111"/>
        <end position="134"/>
    </location>
</feature>
<keyword evidence="3" id="KW-0614">Plasmid</keyword>